<evidence type="ECO:0000256" key="8">
    <source>
        <dbReference type="SAM" id="Phobius"/>
    </source>
</evidence>
<feature type="transmembrane region" description="Helical" evidence="8">
    <location>
        <begin position="112"/>
        <end position="143"/>
    </location>
</feature>
<evidence type="ECO:0000256" key="3">
    <source>
        <dbReference type="ARBA" id="ARBA00022448"/>
    </source>
</evidence>
<comment type="subcellular location">
    <subcellularLocation>
        <location evidence="1">Cell membrane</location>
        <topology evidence="1">Multi-pass membrane protein</topology>
    </subcellularLocation>
</comment>
<feature type="transmembrane region" description="Helical" evidence="8">
    <location>
        <begin position="231"/>
        <end position="251"/>
    </location>
</feature>
<dbReference type="Gene3D" id="1.20.1530.20">
    <property type="match status" value="1"/>
</dbReference>
<dbReference type="Pfam" id="PF03547">
    <property type="entry name" value="Mem_trans"/>
    <property type="match status" value="2"/>
</dbReference>
<evidence type="ECO:0000256" key="2">
    <source>
        <dbReference type="ARBA" id="ARBA00010145"/>
    </source>
</evidence>
<keyword evidence="3" id="KW-0813">Transport</keyword>
<proteinExistence type="inferred from homology"/>
<dbReference type="GO" id="GO:0005886">
    <property type="term" value="C:plasma membrane"/>
    <property type="evidence" value="ECO:0007669"/>
    <property type="project" value="UniProtKB-SubCell"/>
</dbReference>
<evidence type="ECO:0000256" key="7">
    <source>
        <dbReference type="ARBA" id="ARBA00023136"/>
    </source>
</evidence>
<evidence type="ECO:0000256" key="1">
    <source>
        <dbReference type="ARBA" id="ARBA00004651"/>
    </source>
</evidence>
<keyword evidence="4" id="KW-1003">Cell membrane</keyword>
<evidence type="ECO:0000313" key="9">
    <source>
        <dbReference type="EMBL" id="HIY72530.1"/>
    </source>
</evidence>
<feature type="transmembrane region" description="Helical" evidence="8">
    <location>
        <begin position="257"/>
        <end position="279"/>
    </location>
</feature>
<comment type="caution">
    <text evidence="9">The sequence shown here is derived from an EMBL/GenBank/DDBJ whole genome shotgun (WGS) entry which is preliminary data.</text>
</comment>
<keyword evidence="7 8" id="KW-0472">Membrane</keyword>
<dbReference type="Proteomes" id="UP000886824">
    <property type="component" value="Unassembled WGS sequence"/>
</dbReference>
<dbReference type="PANTHER" id="PTHR36838">
    <property type="entry name" value="AUXIN EFFLUX CARRIER FAMILY PROTEIN"/>
    <property type="match status" value="1"/>
</dbReference>
<feature type="transmembrane region" description="Helical" evidence="8">
    <location>
        <begin position="70"/>
        <end position="92"/>
    </location>
</feature>
<feature type="transmembrane region" description="Helical" evidence="8">
    <location>
        <begin position="291"/>
        <end position="311"/>
    </location>
</feature>
<accession>A0A9D1Z2P5</accession>
<keyword evidence="5 8" id="KW-0812">Transmembrane</keyword>
<gene>
    <name evidence="9" type="ORF">H9826_00960</name>
</gene>
<evidence type="ECO:0000256" key="6">
    <source>
        <dbReference type="ARBA" id="ARBA00022989"/>
    </source>
</evidence>
<reference evidence="9" key="1">
    <citation type="journal article" date="2021" name="PeerJ">
        <title>Extensive microbial diversity within the chicken gut microbiome revealed by metagenomics and culture.</title>
        <authorList>
            <person name="Gilroy R."/>
            <person name="Ravi A."/>
            <person name="Getino M."/>
            <person name="Pursley I."/>
            <person name="Horton D.L."/>
            <person name="Alikhan N.F."/>
            <person name="Baker D."/>
            <person name="Gharbi K."/>
            <person name="Hall N."/>
            <person name="Watson M."/>
            <person name="Adriaenssens E.M."/>
            <person name="Foster-Nyarko E."/>
            <person name="Jarju S."/>
            <person name="Secka A."/>
            <person name="Antonio M."/>
            <person name="Oren A."/>
            <person name="Chaudhuri R.R."/>
            <person name="La Ragione R."/>
            <person name="Hildebrand F."/>
            <person name="Pallen M.J."/>
        </authorList>
    </citation>
    <scope>NUCLEOTIDE SEQUENCE</scope>
    <source>
        <strain evidence="9">CHK33-7979</strain>
    </source>
</reference>
<feature type="transmembrane region" description="Helical" evidence="8">
    <location>
        <begin position="197"/>
        <end position="219"/>
    </location>
</feature>
<evidence type="ECO:0000313" key="10">
    <source>
        <dbReference type="Proteomes" id="UP000886824"/>
    </source>
</evidence>
<dbReference type="EMBL" id="DXCX01000014">
    <property type="protein sequence ID" value="HIY72530.1"/>
    <property type="molecule type" value="Genomic_DNA"/>
</dbReference>
<feature type="transmembrane region" description="Helical" evidence="8">
    <location>
        <begin position="155"/>
        <end position="177"/>
    </location>
</feature>
<feature type="transmembrane region" description="Helical" evidence="8">
    <location>
        <begin position="7"/>
        <end position="28"/>
    </location>
</feature>
<reference evidence="9" key="2">
    <citation type="submission" date="2021-04" db="EMBL/GenBank/DDBJ databases">
        <authorList>
            <person name="Gilroy R."/>
        </authorList>
    </citation>
    <scope>NUCLEOTIDE SEQUENCE</scope>
    <source>
        <strain evidence="9">CHK33-7979</strain>
    </source>
</reference>
<dbReference type="GO" id="GO:0055085">
    <property type="term" value="P:transmembrane transport"/>
    <property type="evidence" value="ECO:0007669"/>
    <property type="project" value="InterPro"/>
</dbReference>
<name>A0A9D1Z2P5_9FIRM</name>
<evidence type="ECO:0000256" key="4">
    <source>
        <dbReference type="ARBA" id="ARBA00022475"/>
    </source>
</evidence>
<dbReference type="AlphaFoldDB" id="A0A9D1Z2P5"/>
<sequence length="318" mass="33703">MEFIGNFFVVASQVVTLFLLIGVGFVLAKLGALRPDGVSQMSTLALYVVTPCIMIRSFETERTPEMLQILLGFFVAYAVCTILGILVVQPFFRREPLDQRGPLKFGSSYGNNGFMGLPLVISVLGPEAAIFGTVSAVAFNLLLWTQGLKTMGGRVGPRAVLVNPATVGTAVGLTLFLTGWWQPSPGHFYLPSTINNAISFLADLNTPLPMIVLGAQMAGADMKASLTDRRLYVAAALRLVAAPLIALVALLPFHLDPMAYCACVILCAVPPAGATGMLAQRMGRDTALSAQLISVLTLMSVVTLPLFAVLAQSLSGLA</sequence>
<dbReference type="PANTHER" id="PTHR36838:SF3">
    <property type="entry name" value="TRANSPORTER AUXIN EFFLUX CARRIER EC FAMILY"/>
    <property type="match status" value="1"/>
</dbReference>
<protein>
    <submittedName>
        <fullName evidence="9">AEC family transporter</fullName>
    </submittedName>
</protein>
<comment type="similarity">
    <text evidence="2">Belongs to the auxin efflux carrier (TC 2.A.69) family.</text>
</comment>
<dbReference type="InterPro" id="IPR038770">
    <property type="entry name" value="Na+/solute_symporter_sf"/>
</dbReference>
<evidence type="ECO:0000256" key="5">
    <source>
        <dbReference type="ARBA" id="ARBA00022692"/>
    </source>
</evidence>
<dbReference type="InterPro" id="IPR004776">
    <property type="entry name" value="Mem_transp_PIN-like"/>
</dbReference>
<feature type="transmembrane region" description="Helical" evidence="8">
    <location>
        <begin position="40"/>
        <end position="58"/>
    </location>
</feature>
<organism evidence="9 10">
    <name type="scientific">Candidatus Intestinimonas merdavium</name>
    <dbReference type="NCBI Taxonomy" id="2838622"/>
    <lineage>
        <taxon>Bacteria</taxon>
        <taxon>Bacillati</taxon>
        <taxon>Bacillota</taxon>
        <taxon>Clostridia</taxon>
        <taxon>Eubacteriales</taxon>
        <taxon>Intestinimonas</taxon>
    </lineage>
</organism>
<keyword evidence="6 8" id="KW-1133">Transmembrane helix</keyword>